<name>A0ABS4F2S3_9CLOT</name>
<evidence type="ECO:0000256" key="1">
    <source>
        <dbReference type="SAM" id="Phobius"/>
    </source>
</evidence>
<evidence type="ECO:0000313" key="3">
    <source>
        <dbReference type="Proteomes" id="UP000783390"/>
    </source>
</evidence>
<gene>
    <name evidence="2" type="ORF">J2Z53_002163</name>
</gene>
<comment type="caution">
    <text evidence="2">The sequence shown here is derived from an EMBL/GenBank/DDBJ whole genome shotgun (WGS) entry which is preliminary data.</text>
</comment>
<keyword evidence="1" id="KW-0812">Transmembrane</keyword>
<keyword evidence="1" id="KW-1133">Transmembrane helix</keyword>
<reference evidence="2 3" key="1">
    <citation type="submission" date="2021-03" db="EMBL/GenBank/DDBJ databases">
        <title>Genomic Encyclopedia of Type Strains, Phase IV (KMG-IV): sequencing the most valuable type-strain genomes for metagenomic binning, comparative biology and taxonomic classification.</title>
        <authorList>
            <person name="Goeker M."/>
        </authorList>
    </citation>
    <scope>NUCLEOTIDE SEQUENCE [LARGE SCALE GENOMIC DNA]</scope>
    <source>
        <strain evidence="2 3">DSM 3984</strain>
    </source>
</reference>
<organism evidence="2 3">
    <name type="scientific">Clostridium moniliforme</name>
    <dbReference type="NCBI Taxonomy" id="39489"/>
    <lineage>
        <taxon>Bacteria</taxon>
        <taxon>Bacillati</taxon>
        <taxon>Bacillota</taxon>
        <taxon>Clostridia</taxon>
        <taxon>Eubacteriales</taxon>
        <taxon>Clostridiaceae</taxon>
        <taxon>Clostridium</taxon>
    </lineage>
</organism>
<protein>
    <submittedName>
        <fullName evidence="2">Uncharacterized protein</fullName>
    </submittedName>
</protein>
<dbReference type="EMBL" id="JAGGJZ010000008">
    <property type="protein sequence ID" value="MBP1890558.1"/>
    <property type="molecule type" value="Genomic_DNA"/>
</dbReference>
<evidence type="ECO:0000313" key="2">
    <source>
        <dbReference type="EMBL" id="MBP1890558.1"/>
    </source>
</evidence>
<keyword evidence="3" id="KW-1185">Reference proteome</keyword>
<accession>A0ABS4F2S3</accession>
<keyword evidence="1" id="KW-0472">Membrane</keyword>
<proteinExistence type="predicted"/>
<sequence length="37" mass="4826">MTYYIWIFDTFRLYFPCMINLYLYFFCFLIITIFILY</sequence>
<feature type="transmembrane region" description="Helical" evidence="1">
    <location>
        <begin position="13"/>
        <end position="36"/>
    </location>
</feature>
<dbReference type="Proteomes" id="UP000783390">
    <property type="component" value="Unassembled WGS sequence"/>
</dbReference>